<dbReference type="AlphaFoldDB" id="A0A4U5MMU9"/>
<evidence type="ECO:0000313" key="3">
    <source>
        <dbReference type="Proteomes" id="UP000298663"/>
    </source>
</evidence>
<keyword evidence="3" id="KW-1185">Reference proteome</keyword>
<reference evidence="2 3" key="2">
    <citation type="journal article" date="2019" name="G3 (Bethesda)">
        <title>Hybrid Assembly of the Genome of the Entomopathogenic Nematode Steinernema carpocapsae Identifies the X-Chromosome.</title>
        <authorList>
            <person name="Serra L."/>
            <person name="Macchietto M."/>
            <person name="Macias-Munoz A."/>
            <person name="McGill C.J."/>
            <person name="Rodriguez I.M."/>
            <person name="Rodriguez B."/>
            <person name="Murad R."/>
            <person name="Mortazavi A."/>
        </authorList>
    </citation>
    <scope>NUCLEOTIDE SEQUENCE [LARGE SCALE GENOMIC DNA]</scope>
    <source>
        <strain evidence="2 3">ALL</strain>
    </source>
</reference>
<feature type="domain" description="TAR DNA-binding protein 43 N-terminal" evidence="1">
    <location>
        <begin position="181"/>
        <end position="247"/>
    </location>
</feature>
<name>A0A4U5MMU9_STECR</name>
<comment type="caution">
    <text evidence="2">The sequence shown here is derived from an EMBL/GenBank/DDBJ whole genome shotgun (WGS) entry which is preliminary data.</text>
</comment>
<organism evidence="2 3">
    <name type="scientific">Steinernema carpocapsae</name>
    <name type="common">Entomopathogenic nematode</name>
    <dbReference type="NCBI Taxonomy" id="34508"/>
    <lineage>
        <taxon>Eukaryota</taxon>
        <taxon>Metazoa</taxon>
        <taxon>Ecdysozoa</taxon>
        <taxon>Nematoda</taxon>
        <taxon>Chromadorea</taxon>
        <taxon>Rhabditida</taxon>
        <taxon>Tylenchina</taxon>
        <taxon>Panagrolaimomorpha</taxon>
        <taxon>Strongyloidoidea</taxon>
        <taxon>Steinernematidae</taxon>
        <taxon>Steinernema</taxon>
    </lineage>
</organism>
<dbReference type="InterPro" id="IPR041105">
    <property type="entry name" value="TDP-43_N"/>
</dbReference>
<evidence type="ECO:0000313" key="2">
    <source>
        <dbReference type="EMBL" id="TKR70840.1"/>
    </source>
</evidence>
<proteinExistence type="predicted"/>
<gene>
    <name evidence="2" type="ORF">L596_022813</name>
</gene>
<accession>A0A4U5MMU9</accession>
<dbReference type="Pfam" id="PF18694">
    <property type="entry name" value="TDP-43_N"/>
    <property type="match status" value="1"/>
</dbReference>
<dbReference type="OrthoDB" id="10595159at2759"/>
<protein>
    <recommendedName>
        <fullName evidence="1">TAR DNA-binding protein 43 N-terminal domain-containing protein</fullName>
    </recommendedName>
</protein>
<sequence>MDLAALKITLDQIEEKLKSFPKAAKGDFPEFAVITLLEDENQDAQDVEVPVCQENGCLEERVVLILDTQATGLCYEDEVGNQHLIVAENGFYAPPPMGWNDTKVWTLHVEDESGVVSQEQSQKAFKVLEGGENEMEYLLKTQKEIEQLMAEISDLTKDSASVEHVKVNEDKEEGEDKEEEEKYTHIFLPICQESGCLKLSTLKAAFPEATGIYFKSKSDEVLKLHLANSEGLIAPPAGGWKSTEITAFYPYDENFEDEEEEDED</sequence>
<reference evidence="2 3" key="1">
    <citation type="journal article" date="2015" name="Genome Biol.">
        <title>Comparative genomics of Steinernema reveals deeply conserved gene regulatory networks.</title>
        <authorList>
            <person name="Dillman A.R."/>
            <person name="Macchietto M."/>
            <person name="Porter C.F."/>
            <person name="Rogers A."/>
            <person name="Williams B."/>
            <person name="Antoshechkin I."/>
            <person name="Lee M.M."/>
            <person name="Goodwin Z."/>
            <person name="Lu X."/>
            <person name="Lewis E.E."/>
            <person name="Goodrich-Blair H."/>
            <person name="Stock S.P."/>
            <person name="Adams B.J."/>
            <person name="Sternberg P.W."/>
            <person name="Mortazavi A."/>
        </authorList>
    </citation>
    <scope>NUCLEOTIDE SEQUENCE [LARGE SCALE GENOMIC DNA]</scope>
    <source>
        <strain evidence="2 3">ALL</strain>
    </source>
</reference>
<evidence type="ECO:0000259" key="1">
    <source>
        <dbReference type="Pfam" id="PF18694"/>
    </source>
</evidence>
<dbReference type="Proteomes" id="UP000298663">
    <property type="component" value="Unassembled WGS sequence"/>
</dbReference>
<dbReference type="EMBL" id="AZBU02000007">
    <property type="protein sequence ID" value="TKR70840.1"/>
    <property type="molecule type" value="Genomic_DNA"/>
</dbReference>